<evidence type="ECO:0000256" key="7">
    <source>
        <dbReference type="SAM" id="SignalP"/>
    </source>
</evidence>
<dbReference type="AlphaFoldDB" id="A0A0K8VD62"/>
<evidence type="ECO:0000256" key="6">
    <source>
        <dbReference type="ARBA" id="ARBA00023180"/>
    </source>
</evidence>
<comment type="similarity">
    <text evidence="1">Belongs to the AB hydrolase superfamily. Lipase family.</text>
</comment>
<evidence type="ECO:0000313" key="9">
    <source>
        <dbReference type="EMBL" id="JAI36495.1"/>
    </source>
</evidence>
<dbReference type="Gene3D" id="3.40.50.1820">
    <property type="entry name" value="alpha/beta hydrolase"/>
    <property type="match status" value="1"/>
</dbReference>
<evidence type="ECO:0000256" key="5">
    <source>
        <dbReference type="ARBA" id="ARBA00023098"/>
    </source>
</evidence>
<name>A0A0K8VD62_BACLA</name>
<accession>A0A0K8VD62</accession>
<dbReference type="FunFam" id="3.40.50.1820:FF:000057">
    <property type="entry name" value="Lipase"/>
    <property type="match status" value="1"/>
</dbReference>
<keyword evidence="3" id="KW-0378">Hydrolase</keyword>
<evidence type="ECO:0000256" key="1">
    <source>
        <dbReference type="ARBA" id="ARBA00010701"/>
    </source>
</evidence>
<evidence type="ECO:0000259" key="8">
    <source>
        <dbReference type="Pfam" id="PF00561"/>
    </source>
</evidence>
<proteinExistence type="inferred from homology"/>
<dbReference type="EMBL" id="GDHF01015819">
    <property type="protein sequence ID" value="JAI36495.1"/>
    <property type="molecule type" value="Transcribed_RNA"/>
</dbReference>
<dbReference type="InterPro" id="IPR000073">
    <property type="entry name" value="AB_hydrolase_1"/>
</dbReference>
<dbReference type="InterPro" id="IPR029058">
    <property type="entry name" value="AB_hydrolase_fold"/>
</dbReference>
<keyword evidence="5" id="KW-0443">Lipid metabolism</keyword>
<dbReference type="GO" id="GO:0016042">
    <property type="term" value="P:lipid catabolic process"/>
    <property type="evidence" value="ECO:0007669"/>
    <property type="project" value="UniProtKB-KW"/>
</dbReference>
<keyword evidence="4" id="KW-0442">Lipid degradation</keyword>
<keyword evidence="2 7" id="KW-0732">Signal</keyword>
<organism evidence="9">
    <name type="scientific">Bactrocera latifrons</name>
    <name type="common">Malaysian fruit fly</name>
    <name type="synonym">Chaetodacus latifrons</name>
    <dbReference type="NCBI Taxonomy" id="174628"/>
    <lineage>
        <taxon>Eukaryota</taxon>
        <taxon>Metazoa</taxon>
        <taxon>Ecdysozoa</taxon>
        <taxon>Arthropoda</taxon>
        <taxon>Hexapoda</taxon>
        <taxon>Insecta</taxon>
        <taxon>Pterygota</taxon>
        <taxon>Neoptera</taxon>
        <taxon>Endopterygota</taxon>
        <taxon>Diptera</taxon>
        <taxon>Brachycera</taxon>
        <taxon>Muscomorpha</taxon>
        <taxon>Tephritoidea</taxon>
        <taxon>Tephritidae</taxon>
        <taxon>Bactrocera</taxon>
        <taxon>Bactrocera</taxon>
    </lineage>
</organism>
<feature type="signal peptide" evidence="7">
    <location>
        <begin position="1"/>
        <end position="22"/>
    </location>
</feature>
<reference evidence="9" key="1">
    <citation type="submission" date="2015-06" db="EMBL/GenBank/DDBJ databases">
        <authorList>
            <person name="Hoefler B.C."/>
            <person name="Straight P.D."/>
        </authorList>
    </citation>
    <scope>NUCLEOTIDE SEQUENCE</scope>
</reference>
<evidence type="ECO:0000256" key="3">
    <source>
        <dbReference type="ARBA" id="ARBA00022801"/>
    </source>
</evidence>
<dbReference type="Pfam" id="PF00561">
    <property type="entry name" value="Abhydrolase_1"/>
    <property type="match status" value="1"/>
</dbReference>
<dbReference type="GO" id="GO:0016787">
    <property type="term" value="F:hydrolase activity"/>
    <property type="evidence" value="ECO:0007669"/>
    <property type="project" value="UniProtKB-KW"/>
</dbReference>
<sequence length="349" mass="39401">MSRFKSFVLIFALLGICLDSKAQEANTWSLSFGDISLFNLPQLGRSFVEAVGSVGVVTENPLNIVDILKRGSGVNINVPEDAHLKTPELIKKYGYPAEIHHVITDDGYILELHRIARAAATPILLMHGLLDSSATWVMMGPDKGLAYLLYDSGYDVWMPNVRGNTYSRNHTKYSTKHAKFWDYTFHEMGKYDLPASIDYILGQTEHDQLHYIGHSQGTMTFWIMCSEHPEYSEKIILMQALAPVAYIKHSKSPVVQFLAFFQDPLSVLLKLIGAHEFLPDNEFMTMFSQMICDEDNWTLEICSDVLFLIVGFDKAQANEVSAGQMISKLPLVRNRNGFMQYVAGPIKYT</sequence>
<keyword evidence="6" id="KW-0325">Glycoprotein</keyword>
<feature type="chain" id="PRO_5005521980" evidence="7">
    <location>
        <begin position="23"/>
        <end position="349"/>
    </location>
</feature>
<dbReference type="OrthoDB" id="9974421at2759"/>
<gene>
    <name evidence="9" type="primary">Lip1_4</name>
    <name evidence="9" type="ORF">c0_g1_i2</name>
</gene>
<feature type="domain" description="AB hydrolase-1" evidence="8">
    <location>
        <begin position="122"/>
        <end position="247"/>
    </location>
</feature>
<evidence type="ECO:0000256" key="2">
    <source>
        <dbReference type="ARBA" id="ARBA00022729"/>
    </source>
</evidence>
<protein>
    <submittedName>
        <fullName evidence="9">Lipase 1</fullName>
    </submittedName>
</protein>
<dbReference type="SUPFAM" id="SSF53474">
    <property type="entry name" value="alpha/beta-Hydrolases"/>
    <property type="match status" value="1"/>
</dbReference>
<evidence type="ECO:0000256" key="4">
    <source>
        <dbReference type="ARBA" id="ARBA00022963"/>
    </source>
</evidence>
<dbReference type="PANTHER" id="PTHR11005">
    <property type="entry name" value="LYSOSOMAL ACID LIPASE-RELATED"/>
    <property type="match status" value="1"/>
</dbReference>